<name>A0A655VPJ2_VIBCL</name>
<keyword evidence="1" id="KW-1133">Transmembrane helix</keyword>
<evidence type="ECO:0000256" key="1">
    <source>
        <dbReference type="SAM" id="Phobius"/>
    </source>
</evidence>
<keyword evidence="1" id="KW-0472">Membrane</keyword>
<organism evidence="3 4">
    <name type="scientific">Vibrio cholerae</name>
    <dbReference type="NCBI Taxonomy" id="666"/>
    <lineage>
        <taxon>Bacteria</taxon>
        <taxon>Pseudomonadati</taxon>
        <taxon>Pseudomonadota</taxon>
        <taxon>Gammaproteobacteria</taxon>
        <taxon>Vibrionales</taxon>
        <taxon>Vibrionaceae</taxon>
        <taxon>Vibrio</taxon>
    </lineage>
</organism>
<keyword evidence="1" id="KW-0812">Transmembrane</keyword>
<gene>
    <name evidence="2" type="ORF">ERS013165_00531</name>
    <name evidence="3" type="ORF">ERS013200_03119</name>
</gene>
<evidence type="ECO:0000313" key="5">
    <source>
        <dbReference type="Proteomes" id="UP000044806"/>
    </source>
</evidence>
<sequence>MLINANENALHLICELLRFSMMYVLCNSVSWLNRGSVHCYCMFVGILAIKRMDLSHGLAVLFCFAAYFFVLVFVIENEGSLSSPYWPERSVVVNLELRRNSNGSFMPSASQCCREQKV</sequence>
<reference evidence="4 5" key="1">
    <citation type="submission" date="2015-07" db="EMBL/GenBank/DDBJ databases">
        <authorList>
            <consortium name="Pathogen Informatics"/>
        </authorList>
    </citation>
    <scope>NUCLEOTIDE SEQUENCE [LARGE SCALE GENOMIC DNA]</scope>
    <source>
        <strain evidence="3 4">A316</strain>
        <strain evidence="2 5">A51</strain>
    </source>
</reference>
<feature type="transmembrane region" description="Helical" evidence="1">
    <location>
        <begin position="56"/>
        <end position="75"/>
    </location>
</feature>
<dbReference type="Proteomes" id="UP000044806">
    <property type="component" value="Unassembled WGS sequence"/>
</dbReference>
<protein>
    <submittedName>
        <fullName evidence="3">Uncharacterized protein</fullName>
    </submittedName>
</protein>
<evidence type="ECO:0000313" key="4">
    <source>
        <dbReference type="Proteomes" id="UP000041770"/>
    </source>
</evidence>
<evidence type="ECO:0000313" key="3">
    <source>
        <dbReference type="EMBL" id="CSD08512.1"/>
    </source>
</evidence>
<dbReference type="EMBL" id="CWOW01000002">
    <property type="protein sequence ID" value="CRZ92827.1"/>
    <property type="molecule type" value="Genomic_DNA"/>
</dbReference>
<proteinExistence type="predicted"/>
<evidence type="ECO:0000313" key="2">
    <source>
        <dbReference type="EMBL" id="CRZ92827.1"/>
    </source>
</evidence>
<accession>A0A655VPJ2</accession>
<dbReference type="EMBL" id="CWQY01000026">
    <property type="protein sequence ID" value="CSD08512.1"/>
    <property type="molecule type" value="Genomic_DNA"/>
</dbReference>
<dbReference type="Proteomes" id="UP000041770">
    <property type="component" value="Unassembled WGS sequence"/>
</dbReference>
<dbReference type="AlphaFoldDB" id="A0A655VPJ2"/>